<reference evidence="8" key="1">
    <citation type="submission" date="2015-07" db="EMBL/GenBank/DDBJ databases">
        <title>Discovery of a poly(ethylene terephthalate assimilation.</title>
        <authorList>
            <person name="Yoshida S."/>
            <person name="Hiraga K."/>
            <person name="Takehana T."/>
            <person name="Taniguchi I."/>
            <person name="Yamaji H."/>
            <person name="Maeda Y."/>
            <person name="Toyohara K."/>
            <person name="Miyamoto K."/>
            <person name="Kimura Y."/>
            <person name="Oda K."/>
        </authorList>
    </citation>
    <scope>NUCLEOTIDE SEQUENCE [LARGE SCALE GENOMIC DNA]</scope>
    <source>
        <strain evidence="8">NBRC 110686 / TISTR 2288 / 201-F6</strain>
    </source>
</reference>
<evidence type="ECO:0000313" key="7">
    <source>
        <dbReference type="EMBL" id="GAP34364.1"/>
    </source>
</evidence>
<dbReference type="OrthoDB" id="3460090at2"/>
<feature type="transmembrane region" description="Helical" evidence="6">
    <location>
        <begin position="238"/>
        <end position="258"/>
    </location>
</feature>
<dbReference type="RefSeq" id="WP_054018500.1">
    <property type="nucleotide sequence ID" value="NZ_BBYR01000007.1"/>
</dbReference>
<feature type="transmembrane region" description="Helical" evidence="6">
    <location>
        <begin position="6"/>
        <end position="25"/>
    </location>
</feature>
<feature type="transmembrane region" description="Helical" evidence="6">
    <location>
        <begin position="32"/>
        <end position="52"/>
    </location>
</feature>
<dbReference type="GO" id="GO:0015658">
    <property type="term" value="F:branched-chain amino acid transmembrane transporter activity"/>
    <property type="evidence" value="ECO:0007669"/>
    <property type="project" value="InterPro"/>
</dbReference>
<evidence type="ECO:0000256" key="3">
    <source>
        <dbReference type="ARBA" id="ARBA00022692"/>
    </source>
</evidence>
<dbReference type="GO" id="GO:0005886">
    <property type="term" value="C:plasma membrane"/>
    <property type="evidence" value="ECO:0007669"/>
    <property type="project" value="UniProtKB-SubCell"/>
</dbReference>
<dbReference type="Pfam" id="PF02653">
    <property type="entry name" value="BPD_transp_2"/>
    <property type="match status" value="1"/>
</dbReference>
<dbReference type="Proteomes" id="UP000037660">
    <property type="component" value="Unassembled WGS sequence"/>
</dbReference>
<evidence type="ECO:0000256" key="6">
    <source>
        <dbReference type="SAM" id="Phobius"/>
    </source>
</evidence>
<evidence type="ECO:0000313" key="8">
    <source>
        <dbReference type="Proteomes" id="UP000037660"/>
    </source>
</evidence>
<accession>A0A0K8NVR0</accession>
<evidence type="ECO:0000256" key="1">
    <source>
        <dbReference type="ARBA" id="ARBA00004651"/>
    </source>
</evidence>
<organism evidence="7 8">
    <name type="scientific">Piscinibacter sakaiensis</name>
    <name type="common">Ideonella sakaiensis</name>
    <dbReference type="NCBI Taxonomy" id="1547922"/>
    <lineage>
        <taxon>Bacteria</taxon>
        <taxon>Pseudomonadati</taxon>
        <taxon>Pseudomonadota</taxon>
        <taxon>Betaproteobacteria</taxon>
        <taxon>Burkholderiales</taxon>
        <taxon>Sphaerotilaceae</taxon>
        <taxon>Piscinibacter</taxon>
    </lineage>
</organism>
<keyword evidence="4 6" id="KW-1133">Transmembrane helix</keyword>
<protein>
    <submittedName>
        <fullName evidence="7">Branched-chain amino acid transport system permease protein LivM</fullName>
    </submittedName>
</protein>
<dbReference type="AlphaFoldDB" id="A0A0K8NVR0"/>
<gene>
    <name evidence="7" type="ORF">ISF6_4539</name>
</gene>
<evidence type="ECO:0000256" key="4">
    <source>
        <dbReference type="ARBA" id="ARBA00022989"/>
    </source>
</evidence>
<dbReference type="CDD" id="cd06581">
    <property type="entry name" value="TM_PBP1_LivM_like"/>
    <property type="match status" value="1"/>
</dbReference>
<feature type="transmembrane region" description="Helical" evidence="6">
    <location>
        <begin position="188"/>
        <end position="208"/>
    </location>
</feature>
<keyword evidence="2" id="KW-1003">Cell membrane</keyword>
<dbReference type="PANTHER" id="PTHR30482">
    <property type="entry name" value="HIGH-AFFINITY BRANCHED-CHAIN AMINO ACID TRANSPORT SYSTEM PERMEASE"/>
    <property type="match status" value="1"/>
</dbReference>
<sequence length="311" mass="32300">MDFYLGLAQVIGVHTLLGLSAWCVLHTGQVSLAQGGFFAIGAYAAGIVTAMFGGSLFVALPLAALLAGAVAVAVGFPALRVKGLMLVVATTAFAEIVRLVFFNFKWRVEGPSGPVGPDGGLGFGGIRYFQTNGWTAWEVLALIWALVAGVMLLLAWLDRSRVGTLWRAVGEDEVAAQSAGIDLTAAKVSAFGIGGAIAGVAGGLFSHTTTHIEHGNFTILLATFAIAYPILGGLRSLAGTLVAVVFIQGFLIEGLRFLGDWRSLLFGALILLVMLLRPGGVLSAPLWKPAHLRRAARAGAAAPADAEARHA</sequence>
<dbReference type="PANTHER" id="PTHR30482:SF20">
    <property type="entry name" value="HIGH-AFFINITY BRANCHED-CHAIN AMINO ACID TRANSPORT SYSTEM PERMEASE PROTEIN LIVM"/>
    <property type="match status" value="1"/>
</dbReference>
<name>A0A0K8NVR0_PISS1</name>
<dbReference type="EMBL" id="BBYR01000007">
    <property type="protein sequence ID" value="GAP34364.1"/>
    <property type="molecule type" value="Genomic_DNA"/>
</dbReference>
<feature type="transmembrane region" description="Helical" evidence="6">
    <location>
        <begin position="58"/>
        <end position="76"/>
    </location>
</feature>
<dbReference type="STRING" id="1547922.ISF6_4539"/>
<feature type="transmembrane region" description="Helical" evidence="6">
    <location>
        <begin position="264"/>
        <end position="287"/>
    </location>
</feature>
<keyword evidence="8" id="KW-1185">Reference proteome</keyword>
<evidence type="ECO:0000256" key="2">
    <source>
        <dbReference type="ARBA" id="ARBA00022475"/>
    </source>
</evidence>
<feature type="transmembrane region" description="Helical" evidence="6">
    <location>
        <begin position="139"/>
        <end position="157"/>
    </location>
</feature>
<keyword evidence="3 6" id="KW-0812">Transmembrane</keyword>
<dbReference type="InterPro" id="IPR001851">
    <property type="entry name" value="ABC_transp_permease"/>
</dbReference>
<dbReference type="InterPro" id="IPR043428">
    <property type="entry name" value="LivM-like"/>
</dbReference>
<keyword evidence="5 6" id="KW-0472">Membrane</keyword>
<comment type="subcellular location">
    <subcellularLocation>
        <location evidence="1">Cell membrane</location>
        <topology evidence="1">Multi-pass membrane protein</topology>
    </subcellularLocation>
</comment>
<comment type="caution">
    <text evidence="7">The sequence shown here is derived from an EMBL/GenBank/DDBJ whole genome shotgun (WGS) entry which is preliminary data.</text>
</comment>
<proteinExistence type="predicted"/>
<evidence type="ECO:0000256" key="5">
    <source>
        <dbReference type="ARBA" id="ARBA00023136"/>
    </source>
</evidence>
<reference evidence="7 8" key="2">
    <citation type="journal article" date="2016" name="Science">
        <title>A bacterium that degrades and assimilates poly(ethylene terephthalate).</title>
        <authorList>
            <person name="Yoshida S."/>
            <person name="Hiraga K."/>
            <person name="Takehana T."/>
            <person name="Taniguchi I."/>
            <person name="Yamaji H."/>
            <person name="Maeda Y."/>
            <person name="Toyohara K."/>
            <person name="Miyamoto K."/>
            <person name="Kimura Y."/>
            <person name="Oda K."/>
        </authorList>
    </citation>
    <scope>NUCLEOTIDE SEQUENCE [LARGE SCALE GENOMIC DNA]</scope>
    <source>
        <strain evidence="8">NBRC 110686 / TISTR 2288 / 201-F6</strain>
    </source>
</reference>
<feature type="transmembrane region" description="Helical" evidence="6">
    <location>
        <begin position="83"/>
        <end position="104"/>
    </location>
</feature>